<comment type="caution">
    <text evidence="2">The sequence shown here is derived from an EMBL/GenBank/DDBJ whole genome shotgun (WGS) entry which is preliminary data.</text>
</comment>
<evidence type="ECO:0008006" key="4">
    <source>
        <dbReference type="Google" id="ProtNLM"/>
    </source>
</evidence>
<proteinExistence type="predicted"/>
<feature type="compositionally biased region" description="Polar residues" evidence="1">
    <location>
        <begin position="1"/>
        <end position="21"/>
    </location>
</feature>
<dbReference type="EMBL" id="BQXU01000052">
    <property type="protein sequence ID" value="GKT51692.1"/>
    <property type="molecule type" value="Genomic_DNA"/>
</dbReference>
<evidence type="ECO:0000256" key="1">
    <source>
        <dbReference type="SAM" id="MobiDB-lite"/>
    </source>
</evidence>
<evidence type="ECO:0000313" key="2">
    <source>
        <dbReference type="EMBL" id="GKT51692.1"/>
    </source>
</evidence>
<dbReference type="GeneID" id="73332675"/>
<organism evidence="2 3">
    <name type="scientific">Colletotrichum spaethianum</name>
    <dbReference type="NCBI Taxonomy" id="700344"/>
    <lineage>
        <taxon>Eukaryota</taxon>
        <taxon>Fungi</taxon>
        <taxon>Dikarya</taxon>
        <taxon>Ascomycota</taxon>
        <taxon>Pezizomycotina</taxon>
        <taxon>Sordariomycetes</taxon>
        <taxon>Hypocreomycetidae</taxon>
        <taxon>Glomerellales</taxon>
        <taxon>Glomerellaceae</taxon>
        <taxon>Colletotrichum</taxon>
        <taxon>Colletotrichum spaethianum species complex</taxon>
    </lineage>
</organism>
<name>A0AA37URZ4_9PEZI</name>
<keyword evidence="3" id="KW-1185">Reference proteome</keyword>
<sequence length="352" mass="38951">MATQERNQSLDAGISTVTEPVTDSEALANGPPLVGASEQTTMPVPPGFDASADGHSKHTTPLQDDVELVPEITFLLSSRHLSLASRYFNTQFNSPWREAITLGPDGRYQLDASDWDVDALLLLMQIIHAKTKDIPRRIDLETLAKIAVMIDYYECHDAIAFFSNMWVEALEKQLPSECNRELVLWLSISVILRQDPVFKAVTKTAVQKSKGPVPTLELPIPPSLIEAIDWRRQDAINAVCKVLGNLLASLCRGSAGCGFDCSAFLLGSLTKNMCNYKLLDPTPQEPYLGYELAAVEEWVQSFRSSGVLYSGYRQRCSCNLMQMVEGRLYPGINRGKEGFSLSDPDVGLIQFC</sequence>
<dbReference type="AlphaFoldDB" id="A0AA37URZ4"/>
<evidence type="ECO:0000313" key="3">
    <source>
        <dbReference type="Proteomes" id="UP001055115"/>
    </source>
</evidence>
<feature type="region of interest" description="Disordered" evidence="1">
    <location>
        <begin position="1"/>
        <end position="62"/>
    </location>
</feature>
<gene>
    <name evidence="2" type="ORF">ColSpa_11873</name>
</gene>
<accession>A0AA37URZ4</accession>
<protein>
    <recommendedName>
        <fullName evidence="4">BTB domain-containing protein</fullName>
    </recommendedName>
</protein>
<reference evidence="2 3" key="1">
    <citation type="submission" date="2022-03" db="EMBL/GenBank/DDBJ databases">
        <title>Genome data of Colletotrichum spp.</title>
        <authorList>
            <person name="Utami Y.D."/>
            <person name="Hiruma K."/>
        </authorList>
    </citation>
    <scope>NUCLEOTIDE SEQUENCE [LARGE SCALE GENOMIC DNA]</scope>
    <source>
        <strain evidence="2 3">MAFF 239500</strain>
    </source>
</reference>
<dbReference type="Proteomes" id="UP001055115">
    <property type="component" value="Unassembled WGS sequence"/>
</dbReference>
<dbReference type="RefSeq" id="XP_049134042.1">
    <property type="nucleotide sequence ID" value="XM_049278085.1"/>
</dbReference>